<dbReference type="EMBL" id="JXYA01000006">
    <property type="protein sequence ID" value="KJZ12216.1"/>
    <property type="molecule type" value="Genomic_DNA"/>
</dbReference>
<keyword evidence="7" id="KW-1185">Reference proteome</keyword>
<dbReference type="CDD" id="cd07103">
    <property type="entry name" value="ALDH_F5_SSADH_GabD"/>
    <property type="match status" value="1"/>
</dbReference>
<dbReference type="PANTHER" id="PTHR43353:SF5">
    <property type="entry name" value="SUCCINATE-SEMIALDEHYDE DEHYDROGENASE, MITOCHONDRIAL"/>
    <property type="match status" value="1"/>
</dbReference>
<comment type="caution">
    <text evidence="6">The sequence shown here is derived from an EMBL/GenBank/DDBJ whole genome shotgun (WGS) entry which is preliminary data.</text>
</comment>
<dbReference type="OrthoDB" id="9812625at2"/>
<gene>
    <name evidence="6" type="primary">gabD</name>
    <name evidence="6" type="ORF">TW77_03955</name>
</gene>
<dbReference type="InterPro" id="IPR029510">
    <property type="entry name" value="Ald_DH_CS_GLU"/>
</dbReference>
<keyword evidence="2 4" id="KW-0560">Oxidoreductase</keyword>
<evidence type="ECO:0000256" key="1">
    <source>
        <dbReference type="ARBA" id="ARBA00009986"/>
    </source>
</evidence>
<feature type="active site" evidence="3">
    <location>
        <position position="251"/>
    </location>
</feature>
<evidence type="ECO:0000256" key="3">
    <source>
        <dbReference type="PROSITE-ProRule" id="PRU10007"/>
    </source>
</evidence>
<dbReference type="GO" id="GO:0004777">
    <property type="term" value="F:succinate-semialdehyde dehydrogenase (NAD+) activity"/>
    <property type="evidence" value="ECO:0007669"/>
    <property type="project" value="TreeGrafter"/>
</dbReference>
<dbReference type="Pfam" id="PF00171">
    <property type="entry name" value="Aldedh"/>
    <property type="match status" value="1"/>
</dbReference>
<dbReference type="FunFam" id="3.40.605.10:FF:000026">
    <property type="entry name" value="Aldehyde dehydrogenase, putative"/>
    <property type="match status" value="1"/>
</dbReference>
<dbReference type="InterPro" id="IPR016161">
    <property type="entry name" value="Ald_DH/histidinol_DH"/>
</dbReference>
<comment type="similarity">
    <text evidence="1 4">Belongs to the aldehyde dehydrogenase family.</text>
</comment>
<reference evidence="6 7" key="1">
    <citation type="journal article" date="2015" name="BMC Genomics">
        <title>Genome mining reveals unlocked bioactive potential of marine Gram-negative bacteria.</title>
        <authorList>
            <person name="Machado H."/>
            <person name="Sonnenschein E.C."/>
            <person name="Melchiorsen J."/>
            <person name="Gram L."/>
        </authorList>
    </citation>
    <scope>NUCLEOTIDE SEQUENCE [LARGE SCALE GENOMIC DNA]</scope>
    <source>
        <strain evidence="6 7">S2471</strain>
    </source>
</reference>
<dbReference type="FunFam" id="3.40.309.10:FF:000004">
    <property type="entry name" value="Succinate-semialdehyde dehydrogenase I"/>
    <property type="match status" value="1"/>
</dbReference>
<sequence length="478" mass="51756">MTLITEQNHSWVNGSPWQSQRQLTVHNPTNEEPIATVSIADNEAAAQALNAAQTCFDTLKQRPAQQRAEVLMRWYQLILDNEAVLAELMTKEQGKPLREAKAEVKYAAGFVQWFAEEARRAYGEVIPSHSSSHQLTTIKQPVGVVLGITPWNFPLAMITRKVAPAYAAGCPFILKPSEETPLSAIALVKLALQAGFEDGAFQVLVTDDAEALVAPLLASPVVRKLTFTGSTLVGKKLLAHSADTVKRASMELGGNAPFIVFSSADVEEAVAGLMVAKFRNGGQTCVAANRVFVHQDRQEAFTDALIEAVDKLVVGDGLESDTDIGPLINAKAKDKAQHLIEDALAQGAQRVYQGAAGAGHFMAPTILLDVTEKMDIYHQEIFAPVVSMIVFDDEQGVIRQANAVHEGLAAYFYSQDVSQIHRVAMALEYGMVGINEGAISNPVAPFGGVKQSGLGREGAKEGLQEFLETKYLCQKFLE</sequence>
<dbReference type="InterPro" id="IPR016162">
    <property type="entry name" value="Ald_DH_N"/>
</dbReference>
<proteinExistence type="inferred from homology"/>
<evidence type="ECO:0000256" key="4">
    <source>
        <dbReference type="RuleBase" id="RU003345"/>
    </source>
</evidence>
<dbReference type="AlphaFoldDB" id="A0A0F4QWX2"/>
<evidence type="ECO:0000313" key="7">
    <source>
        <dbReference type="Proteomes" id="UP000033452"/>
    </source>
</evidence>
<dbReference type="InterPro" id="IPR016160">
    <property type="entry name" value="Ald_DH_CS_CYS"/>
</dbReference>
<dbReference type="EC" id="1.2.1.16" evidence="6"/>
<dbReference type="InterPro" id="IPR016163">
    <property type="entry name" value="Ald_DH_C"/>
</dbReference>
<dbReference type="GO" id="GO:0009450">
    <property type="term" value="P:gamma-aminobutyric acid catabolic process"/>
    <property type="evidence" value="ECO:0007669"/>
    <property type="project" value="TreeGrafter"/>
</dbReference>
<evidence type="ECO:0000313" key="6">
    <source>
        <dbReference type="EMBL" id="KJZ12216.1"/>
    </source>
</evidence>
<dbReference type="FunFam" id="3.40.605.10:FF:000005">
    <property type="entry name" value="Succinate-semialdehyde dehydrogenase I"/>
    <property type="match status" value="1"/>
</dbReference>
<dbReference type="InterPro" id="IPR050740">
    <property type="entry name" value="Aldehyde_DH_Superfamily"/>
</dbReference>
<dbReference type="PATRIC" id="fig|43658.5.peg.829"/>
<feature type="domain" description="Aldehyde dehydrogenase" evidence="5">
    <location>
        <begin position="20"/>
        <end position="471"/>
    </location>
</feature>
<evidence type="ECO:0000256" key="2">
    <source>
        <dbReference type="ARBA" id="ARBA00023002"/>
    </source>
</evidence>
<dbReference type="SUPFAM" id="SSF53720">
    <property type="entry name" value="ALDH-like"/>
    <property type="match status" value="1"/>
</dbReference>
<dbReference type="Gene3D" id="3.40.605.10">
    <property type="entry name" value="Aldehyde Dehydrogenase, Chain A, domain 1"/>
    <property type="match status" value="1"/>
</dbReference>
<dbReference type="PROSITE" id="PS00070">
    <property type="entry name" value="ALDEHYDE_DEHYDR_CYS"/>
    <property type="match status" value="1"/>
</dbReference>
<dbReference type="Proteomes" id="UP000033452">
    <property type="component" value="Unassembled WGS sequence"/>
</dbReference>
<name>A0A0F4QWX2_9GAMM</name>
<protein>
    <submittedName>
        <fullName evidence="6">Succinate-semialdehyde dehydrogenase</fullName>
        <ecNumber evidence="6">1.2.1.16</ecNumber>
    </submittedName>
</protein>
<dbReference type="Gene3D" id="3.40.309.10">
    <property type="entry name" value="Aldehyde Dehydrogenase, Chain A, domain 2"/>
    <property type="match status" value="1"/>
</dbReference>
<organism evidence="6 7">
    <name type="scientific">Pseudoalteromonas rubra</name>
    <dbReference type="NCBI Taxonomy" id="43658"/>
    <lineage>
        <taxon>Bacteria</taxon>
        <taxon>Pseudomonadati</taxon>
        <taxon>Pseudomonadota</taxon>
        <taxon>Gammaproteobacteria</taxon>
        <taxon>Alteromonadales</taxon>
        <taxon>Pseudoalteromonadaceae</taxon>
        <taxon>Pseudoalteromonas</taxon>
    </lineage>
</organism>
<dbReference type="InterPro" id="IPR015590">
    <property type="entry name" value="Aldehyde_DH_dom"/>
</dbReference>
<dbReference type="PANTHER" id="PTHR43353">
    <property type="entry name" value="SUCCINATE-SEMIALDEHYDE DEHYDROGENASE, MITOCHONDRIAL"/>
    <property type="match status" value="1"/>
</dbReference>
<evidence type="ECO:0000259" key="5">
    <source>
        <dbReference type="Pfam" id="PF00171"/>
    </source>
</evidence>
<dbReference type="RefSeq" id="WP_046003653.1">
    <property type="nucleotide sequence ID" value="NZ_JXYA01000006.1"/>
</dbReference>
<dbReference type="PROSITE" id="PS00687">
    <property type="entry name" value="ALDEHYDE_DEHYDR_GLU"/>
    <property type="match status" value="1"/>
</dbReference>
<accession>A0A0F4QWX2</accession>